<dbReference type="AlphaFoldDB" id="A0A7K7VLL8"/>
<dbReference type="PANTHER" id="PTHR44145">
    <property type="entry name" value="DNAJ HOMOLOG SUBFAMILY A MEMBER 3, MITOCHONDRIAL"/>
    <property type="match status" value="1"/>
</dbReference>
<dbReference type="GO" id="GO:0019901">
    <property type="term" value="F:protein kinase binding"/>
    <property type="evidence" value="ECO:0007669"/>
    <property type="project" value="TreeGrafter"/>
</dbReference>
<reference evidence="3 4" key="1">
    <citation type="submission" date="2019-09" db="EMBL/GenBank/DDBJ databases">
        <title>Bird 10,000 Genomes (B10K) Project - Family phase.</title>
        <authorList>
            <person name="Zhang G."/>
        </authorList>
    </citation>
    <scope>NUCLEOTIDE SEQUENCE [LARGE SCALE GENOMIC DNA]</scope>
    <source>
        <strain evidence="3">B10K-LSUMZ-16893</strain>
    </source>
</reference>
<dbReference type="Gene3D" id="2.60.260.20">
    <property type="entry name" value="Urease metallochaperone UreE, N-terminal domain"/>
    <property type="match status" value="1"/>
</dbReference>
<dbReference type="GO" id="GO:0005739">
    <property type="term" value="C:mitochondrion"/>
    <property type="evidence" value="ECO:0007669"/>
    <property type="project" value="TreeGrafter"/>
</dbReference>
<dbReference type="SMART" id="SM00271">
    <property type="entry name" value="DnaJ"/>
    <property type="match status" value="1"/>
</dbReference>
<dbReference type="Gene3D" id="2.10.230.10">
    <property type="entry name" value="Heat shock protein DnaJ, cysteine-rich domain"/>
    <property type="match status" value="1"/>
</dbReference>
<dbReference type="PANTHER" id="PTHR44145:SF3">
    <property type="entry name" value="DNAJ HOMOLOG SUBFAMILY A MEMBER 3, MITOCHONDRIAL"/>
    <property type="match status" value="1"/>
</dbReference>
<accession>A0A7K7VLL8</accession>
<dbReference type="InterPro" id="IPR036869">
    <property type="entry name" value="J_dom_sf"/>
</dbReference>
<evidence type="ECO:0000256" key="1">
    <source>
        <dbReference type="ARBA" id="ARBA00023186"/>
    </source>
</evidence>
<evidence type="ECO:0000313" key="4">
    <source>
        <dbReference type="Proteomes" id="UP000533954"/>
    </source>
</evidence>
<dbReference type="InterPro" id="IPR051938">
    <property type="entry name" value="Apopto_cytoskel_mod"/>
</dbReference>
<dbReference type="SUPFAM" id="SSF46565">
    <property type="entry name" value="Chaperone J-domain"/>
    <property type="match status" value="1"/>
</dbReference>
<comment type="caution">
    <text evidence="3">The sequence shown here is derived from an EMBL/GenBank/DDBJ whole genome shotgun (WGS) entry which is preliminary data.</text>
</comment>
<feature type="domain" description="J" evidence="2">
    <location>
        <begin position="1"/>
        <end position="43"/>
    </location>
</feature>
<dbReference type="CDD" id="cd06257">
    <property type="entry name" value="DnaJ"/>
    <property type="match status" value="1"/>
</dbReference>
<protein>
    <submittedName>
        <fullName evidence="3">DNJA3 protein</fullName>
    </submittedName>
</protein>
<feature type="non-terminal residue" evidence="3">
    <location>
        <position position="1"/>
    </location>
</feature>
<dbReference type="GO" id="GO:0051082">
    <property type="term" value="F:unfolded protein binding"/>
    <property type="evidence" value="ECO:0007669"/>
    <property type="project" value="InterPro"/>
</dbReference>
<dbReference type="CDD" id="cd10719">
    <property type="entry name" value="DnaJ_zf"/>
    <property type="match status" value="1"/>
</dbReference>
<dbReference type="SUPFAM" id="SSF57938">
    <property type="entry name" value="DnaJ/Hsp40 cysteine-rich domain"/>
    <property type="match status" value="1"/>
</dbReference>
<dbReference type="InterPro" id="IPR001305">
    <property type="entry name" value="HSP_DnaJ_Cys-rich_dom"/>
</dbReference>
<dbReference type="PROSITE" id="PS50076">
    <property type="entry name" value="DNAJ_2"/>
    <property type="match status" value="1"/>
</dbReference>
<dbReference type="GO" id="GO:0043066">
    <property type="term" value="P:negative regulation of apoptotic process"/>
    <property type="evidence" value="ECO:0007669"/>
    <property type="project" value="TreeGrafter"/>
</dbReference>
<dbReference type="Proteomes" id="UP000533954">
    <property type="component" value="Unassembled WGS sequence"/>
</dbReference>
<dbReference type="GO" id="GO:0031072">
    <property type="term" value="F:heat shock protein binding"/>
    <property type="evidence" value="ECO:0007669"/>
    <property type="project" value="InterPro"/>
</dbReference>
<dbReference type="InterPro" id="IPR036410">
    <property type="entry name" value="HSP_DnaJ_Cys-rich_dom_sf"/>
</dbReference>
<dbReference type="Pfam" id="PF00226">
    <property type="entry name" value="DnaJ"/>
    <property type="match status" value="1"/>
</dbReference>
<dbReference type="OrthoDB" id="10256793at2759"/>
<name>A0A7K7VLL8_EUDEL</name>
<evidence type="ECO:0000313" key="3">
    <source>
        <dbReference type="EMBL" id="NXA41561.1"/>
    </source>
</evidence>
<keyword evidence="1" id="KW-0143">Chaperone</keyword>
<feature type="non-terminal residue" evidence="3">
    <location>
        <position position="147"/>
    </location>
</feature>
<dbReference type="Gene3D" id="1.10.287.110">
    <property type="entry name" value="DnaJ domain"/>
    <property type="match status" value="1"/>
</dbReference>
<dbReference type="InterPro" id="IPR001623">
    <property type="entry name" value="DnaJ_domain"/>
</dbReference>
<dbReference type="PRINTS" id="PR00625">
    <property type="entry name" value="JDOMAIN"/>
</dbReference>
<dbReference type="PROSITE" id="PS00636">
    <property type="entry name" value="DNAJ_1"/>
    <property type="match status" value="1"/>
</dbReference>
<organism evidence="3 4">
    <name type="scientific">Eudromia elegans</name>
    <name type="common">Elegant crested-tinamou</name>
    <dbReference type="NCBI Taxonomy" id="8805"/>
    <lineage>
        <taxon>Eukaryota</taxon>
        <taxon>Metazoa</taxon>
        <taxon>Chordata</taxon>
        <taxon>Craniata</taxon>
        <taxon>Vertebrata</taxon>
        <taxon>Euteleostomi</taxon>
        <taxon>Archelosauria</taxon>
        <taxon>Archosauria</taxon>
        <taxon>Dinosauria</taxon>
        <taxon>Saurischia</taxon>
        <taxon>Theropoda</taxon>
        <taxon>Coelurosauria</taxon>
        <taxon>Aves</taxon>
        <taxon>Palaeognathae</taxon>
        <taxon>Tinamiformes</taxon>
        <taxon>Tinamidae</taxon>
        <taxon>Eudromia</taxon>
    </lineage>
</organism>
<dbReference type="EMBL" id="VZSX01000174">
    <property type="protein sequence ID" value="NXA41561.1"/>
    <property type="molecule type" value="Genomic_DNA"/>
</dbReference>
<gene>
    <name evidence="3" type="primary">Dnaja3</name>
    <name evidence="3" type="ORF">EUDELE_R10817</name>
</gene>
<sequence length="147" mass="16296">LAKKYHPDTNKDDPKAKEKFSQLAEAYEVLSDEAKRKQYDAYGTAGFDAGAAGAGRQYWSSSGPSVDPEELFRKIFGEFSGSSFGDFQSVFDQPQEYIMELTFTQAAKGVNKEILVNINDSCQRCDGRGHEPGTKVQRCHYCNGTGM</sequence>
<proteinExistence type="predicted"/>
<dbReference type="InterPro" id="IPR018253">
    <property type="entry name" value="DnaJ_domain_CS"/>
</dbReference>
<dbReference type="GO" id="GO:0007005">
    <property type="term" value="P:mitochondrion organization"/>
    <property type="evidence" value="ECO:0007669"/>
    <property type="project" value="TreeGrafter"/>
</dbReference>
<keyword evidence="4" id="KW-1185">Reference proteome</keyword>
<evidence type="ECO:0000259" key="2">
    <source>
        <dbReference type="PROSITE" id="PS50076"/>
    </source>
</evidence>